<dbReference type="Pfam" id="PF25390">
    <property type="entry name" value="WD40_RLD"/>
    <property type="match status" value="1"/>
</dbReference>
<dbReference type="AlphaFoldDB" id="A0AAW0YKK8"/>
<sequence>NNTQGAAVHTCPSSHGVKMVRARGNARMDAQEVKVNGEVSEPKVSKGRGRKRTLTSKAPPETKKIKVTLEAPNVENGVVLTVGMGDVGQLGLGPDVEEKTRPAVVPALSDIVAIAAGGLHSVFLDTAGKVYTCGCNDEGALGRHTDNDEDTYTSGPVDVEGKVVQVSAGDCHTAALLEDGRLFAWGCFRDNNGPLGFLDKGHLQKTPRQILSDIAVIKISSGNNHLAMLAHDGRVFTCGCGESGQLGRIAEVFATRDSRNRKGIETLLDPQPIKVFKNRKAVLFDDVWAGGVATFARARETGNIYAFGLNNYNQLGDEDTNHKFQPVLLKNFFGKTWKQISTGQHHSLAITEDGTTHCMGRREYGRLGLGHLDDDIKKPTPVTSLEGQKAINVSAGECVSLVVMESGDVYGFGMGTNNQLAQGNEEDQLVPVKLTGNQLAQRRVVAAAAGGQHTIILAVPK</sequence>
<dbReference type="PROSITE" id="PS00626">
    <property type="entry name" value="RCC1_2"/>
    <property type="match status" value="4"/>
</dbReference>
<dbReference type="PANTHER" id="PTHR45982">
    <property type="entry name" value="REGULATOR OF CHROMOSOME CONDENSATION"/>
    <property type="match status" value="1"/>
</dbReference>
<feature type="repeat" description="RCC1" evidence="3">
    <location>
        <begin position="407"/>
        <end position="460"/>
    </location>
</feature>
<feature type="repeat" description="RCC1" evidence="3">
    <location>
        <begin position="77"/>
        <end position="127"/>
    </location>
</feature>
<keyword evidence="2" id="KW-0677">Repeat</keyword>
<proteinExistence type="predicted"/>
<feature type="domain" description="RCC1-like" evidence="5">
    <location>
        <begin position="79"/>
        <end position="456"/>
    </location>
</feature>
<feature type="non-terminal residue" evidence="6">
    <location>
        <position position="1"/>
    </location>
</feature>
<feature type="repeat" description="RCC1" evidence="3">
    <location>
        <begin position="354"/>
        <end position="406"/>
    </location>
</feature>
<dbReference type="InterPro" id="IPR051553">
    <property type="entry name" value="Ran_GTPase-activating"/>
</dbReference>
<reference evidence="6 7" key="1">
    <citation type="journal article" date="2024" name="BMC Genomics">
        <title>Genome assembly of redclaw crayfish (Cherax quadricarinatus) provides insights into its immune adaptation and hypoxia tolerance.</title>
        <authorList>
            <person name="Liu Z."/>
            <person name="Zheng J."/>
            <person name="Li H."/>
            <person name="Fang K."/>
            <person name="Wang S."/>
            <person name="He J."/>
            <person name="Zhou D."/>
            <person name="Weng S."/>
            <person name="Chi M."/>
            <person name="Gu Z."/>
            <person name="He J."/>
            <person name="Li F."/>
            <person name="Wang M."/>
        </authorList>
    </citation>
    <scope>NUCLEOTIDE SEQUENCE [LARGE SCALE GENOMIC DNA]</scope>
    <source>
        <strain evidence="6">ZL_2023a</strain>
    </source>
</reference>
<evidence type="ECO:0000256" key="1">
    <source>
        <dbReference type="ARBA" id="ARBA00022658"/>
    </source>
</evidence>
<keyword evidence="7" id="KW-1185">Reference proteome</keyword>
<evidence type="ECO:0000313" key="7">
    <source>
        <dbReference type="Proteomes" id="UP001445076"/>
    </source>
</evidence>
<dbReference type="EMBL" id="JARKIK010000005">
    <property type="protein sequence ID" value="KAK8752146.1"/>
    <property type="molecule type" value="Genomic_DNA"/>
</dbReference>
<dbReference type="Gene3D" id="2.130.10.30">
    <property type="entry name" value="Regulator of chromosome condensation 1/beta-lactamase-inhibitor protein II"/>
    <property type="match status" value="1"/>
</dbReference>
<dbReference type="GO" id="GO:0005737">
    <property type="term" value="C:cytoplasm"/>
    <property type="evidence" value="ECO:0007669"/>
    <property type="project" value="TreeGrafter"/>
</dbReference>
<name>A0AAW0YKK8_CHEQU</name>
<evidence type="ECO:0000256" key="2">
    <source>
        <dbReference type="ARBA" id="ARBA00022737"/>
    </source>
</evidence>
<gene>
    <name evidence="6" type="ORF">OTU49_012230</name>
</gene>
<feature type="repeat" description="RCC1" evidence="3">
    <location>
        <begin position="180"/>
        <end position="232"/>
    </location>
</feature>
<feature type="repeat" description="RCC1" evidence="3">
    <location>
        <begin position="128"/>
        <end position="179"/>
    </location>
</feature>
<dbReference type="PANTHER" id="PTHR45982:SF1">
    <property type="entry name" value="REGULATOR OF CHROMOSOME CONDENSATION"/>
    <property type="match status" value="1"/>
</dbReference>
<evidence type="ECO:0000259" key="5">
    <source>
        <dbReference type="Pfam" id="PF25390"/>
    </source>
</evidence>
<comment type="caution">
    <text evidence="6">The sequence shown here is derived from an EMBL/GenBank/DDBJ whole genome shotgun (WGS) entry which is preliminary data.</text>
</comment>
<evidence type="ECO:0000313" key="6">
    <source>
        <dbReference type="EMBL" id="KAK8752146.1"/>
    </source>
</evidence>
<dbReference type="Proteomes" id="UP001445076">
    <property type="component" value="Unassembled WGS sequence"/>
</dbReference>
<organism evidence="6 7">
    <name type="scientific">Cherax quadricarinatus</name>
    <name type="common">Australian red claw crayfish</name>
    <dbReference type="NCBI Taxonomy" id="27406"/>
    <lineage>
        <taxon>Eukaryota</taxon>
        <taxon>Metazoa</taxon>
        <taxon>Ecdysozoa</taxon>
        <taxon>Arthropoda</taxon>
        <taxon>Crustacea</taxon>
        <taxon>Multicrustacea</taxon>
        <taxon>Malacostraca</taxon>
        <taxon>Eumalacostraca</taxon>
        <taxon>Eucarida</taxon>
        <taxon>Decapoda</taxon>
        <taxon>Pleocyemata</taxon>
        <taxon>Astacidea</taxon>
        <taxon>Parastacoidea</taxon>
        <taxon>Parastacidae</taxon>
        <taxon>Cherax</taxon>
    </lineage>
</organism>
<feature type="repeat" description="RCC1" evidence="3">
    <location>
        <begin position="302"/>
        <end position="353"/>
    </location>
</feature>
<evidence type="ECO:0000256" key="3">
    <source>
        <dbReference type="PROSITE-ProRule" id="PRU00235"/>
    </source>
</evidence>
<keyword evidence="1" id="KW-0344">Guanine-nucleotide releasing factor</keyword>
<dbReference type="InterPro" id="IPR058923">
    <property type="entry name" value="RCC1-like_dom"/>
</dbReference>
<dbReference type="GO" id="GO:0005085">
    <property type="term" value="F:guanyl-nucleotide exchange factor activity"/>
    <property type="evidence" value="ECO:0007669"/>
    <property type="project" value="TreeGrafter"/>
</dbReference>
<protein>
    <recommendedName>
        <fullName evidence="5">RCC1-like domain-containing protein</fullName>
    </recommendedName>
</protein>
<evidence type="ECO:0000256" key="4">
    <source>
        <dbReference type="SAM" id="MobiDB-lite"/>
    </source>
</evidence>
<dbReference type="PRINTS" id="PR00633">
    <property type="entry name" value="RCCNDNSATION"/>
</dbReference>
<dbReference type="PROSITE" id="PS50012">
    <property type="entry name" value="RCC1_3"/>
    <property type="match status" value="7"/>
</dbReference>
<feature type="region of interest" description="Disordered" evidence="4">
    <location>
        <begin position="35"/>
        <end position="58"/>
    </location>
</feature>
<feature type="compositionally biased region" description="Basic residues" evidence="4">
    <location>
        <begin position="45"/>
        <end position="54"/>
    </location>
</feature>
<dbReference type="InterPro" id="IPR000408">
    <property type="entry name" value="Reg_chr_condens"/>
</dbReference>
<dbReference type="SUPFAM" id="SSF50985">
    <property type="entry name" value="RCC1/BLIP-II"/>
    <property type="match status" value="1"/>
</dbReference>
<feature type="repeat" description="RCC1" evidence="3">
    <location>
        <begin position="233"/>
        <end position="300"/>
    </location>
</feature>
<accession>A0AAW0YKK8</accession>
<dbReference type="InterPro" id="IPR009091">
    <property type="entry name" value="RCC1/BLIP-II"/>
</dbReference>
<dbReference type="PROSITE" id="PS00625">
    <property type="entry name" value="RCC1_1"/>
    <property type="match status" value="1"/>
</dbReference>